<dbReference type="InterPro" id="IPR036890">
    <property type="entry name" value="HATPase_C_sf"/>
</dbReference>
<evidence type="ECO:0000259" key="2">
    <source>
        <dbReference type="Pfam" id="PF06580"/>
    </source>
</evidence>
<dbReference type="EMBL" id="FOUE01000001">
    <property type="protein sequence ID" value="SFM01313.1"/>
    <property type="molecule type" value="Genomic_DNA"/>
</dbReference>
<evidence type="ECO:0000256" key="1">
    <source>
        <dbReference type="SAM" id="Phobius"/>
    </source>
</evidence>
<feature type="transmembrane region" description="Helical" evidence="1">
    <location>
        <begin position="130"/>
        <end position="148"/>
    </location>
</feature>
<proteinExistence type="predicted"/>
<dbReference type="OrthoDB" id="2514702at2"/>
<feature type="transmembrane region" description="Helical" evidence="1">
    <location>
        <begin position="58"/>
        <end position="79"/>
    </location>
</feature>
<keyword evidence="1" id="KW-0812">Transmembrane</keyword>
<dbReference type="AlphaFoldDB" id="A0A1I4ME35"/>
<gene>
    <name evidence="3" type="ORF">SAMN04487963_1012</name>
</gene>
<dbReference type="PANTHER" id="PTHR34220:SF7">
    <property type="entry name" value="SENSOR HISTIDINE KINASE YPDA"/>
    <property type="match status" value="1"/>
</dbReference>
<dbReference type="GO" id="GO:0000155">
    <property type="term" value="F:phosphorelay sensor kinase activity"/>
    <property type="evidence" value="ECO:0007669"/>
    <property type="project" value="InterPro"/>
</dbReference>
<dbReference type="GO" id="GO:0016020">
    <property type="term" value="C:membrane"/>
    <property type="evidence" value="ECO:0007669"/>
    <property type="project" value="InterPro"/>
</dbReference>
<sequence>MSKRPTASRPAEALSNDFFVPDLCRVRAVFMLLVTSELMVLLLAVVHSQNQWIDWNYFGLLSLFVQWTVLTSAALICILRPWFSRLSTARATILITLLVLADVFAFSLFADNVLNPEPGITGWLAIGKKLLAALIITLMVLRYFYLQFQWQQQRQSEMQARLAALQARIHPHFLFNSMNTIASLISTRPEQAEDAVLDLSELFRASLRTQDRLISLDEELALCRRYLMIEGLRLGDRLEVDWQVEAGLERQAIPPLTLQPLVENAIYHGIQPNPKGGTVRIVGYRRGDSVYVLVQNPKPTDDQRRHNGNRMALDNIQSRLLALFGETAVLKQSHQNDIYTVTLRLPKHTVPSQGRQTRLSPH</sequence>
<dbReference type="Pfam" id="PF06580">
    <property type="entry name" value="His_kinase"/>
    <property type="match status" value="1"/>
</dbReference>
<feature type="transmembrane region" description="Helical" evidence="1">
    <location>
        <begin position="28"/>
        <end position="46"/>
    </location>
</feature>
<name>A0A1I4ME35_9GAMM</name>
<organism evidence="3 4">
    <name type="scientific">Marinobacter zhejiangensis</name>
    <dbReference type="NCBI Taxonomy" id="488535"/>
    <lineage>
        <taxon>Bacteria</taxon>
        <taxon>Pseudomonadati</taxon>
        <taxon>Pseudomonadota</taxon>
        <taxon>Gammaproteobacteria</taxon>
        <taxon>Pseudomonadales</taxon>
        <taxon>Marinobacteraceae</taxon>
        <taxon>Marinobacter</taxon>
    </lineage>
</organism>
<keyword evidence="3" id="KW-0808">Transferase</keyword>
<dbReference type="Gene3D" id="3.30.565.10">
    <property type="entry name" value="Histidine kinase-like ATPase, C-terminal domain"/>
    <property type="match status" value="1"/>
</dbReference>
<dbReference type="Proteomes" id="UP000198519">
    <property type="component" value="Unassembled WGS sequence"/>
</dbReference>
<feature type="transmembrane region" description="Helical" evidence="1">
    <location>
        <begin position="91"/>
        <end position="110"/>
    </location>
</feature>
<dbReference type="InterPro" id="IPR050640">
    <property type="entry name" value="Bact_2-comp_sensor_kinase"/>
</dbReference>
<keyword evidence="1" id="KW-1133">Transmembrane helix</keyword>
<dbReference type="RefSeq" id="WP_092020760.1">
    <property type="nucleotide sequence ID" value="NZ_FOUE01000001.1"/>
</dbReference>
<keyword evidence="3" id="KW-0418">Kinase</keyword>
<dbReference type="SUPFAM" id="SSF55874">
    <property type="entry name" value="ATPase domain of HSP90 chaperone/DNA topoisomerase II/histidine kinase"/>
    <property type="match status" value="1"/>
</dbReference>
<feature type="domain" description="Signal transduction histidine kinase internal region" evidence="2">
    <location>
        <begin position="160"/>
        <end position="238"/>
    </location>
</feature>
<dbReference type="PANTHER" id="PTHR34220">
    <property type="entry name" value="SENSOR HISTIDINE KINASE YPDA"/>
    <property type="match status" value="1"/>
</dbReference>
<dbReference type="InterPro" id="IPR010559">
    <property type="entry name" value="Sig_transdc_His_kin_internal"/>
</dbReference>
<reference evidence="4" key="1">
    <citation type="submission" date="2016-10" db="EMBL/GenBank/DDBJ databases">
        <authorList>
            <person name="Varghese N."/>
            <person name="Submissions S."/>
        </authorList>
    </citation>
    <scope>NUCLEOTIDE SEQUENCE [LARGE SCALE GENOMIC DNA]</scope>
    <source>
        <strain evidence="4">CGMCC 1.7061</strain>
    </source>
</reference>
<evidence type="ECO:0000313" key="4">
    <source>
        <dbReference type="Proteomes" id="UP000198519"/>
    </source>
</evidence>
<protein>
    <submittedName>
        <fullName evidence="3">Two-component system, LytT family, sensor histidine kinase AlgZ</fullName>
    </submittedName>
</protein>
<dbReference type="STRING" id="488535.SAMN04487963_1012"/>
<keyword evidence="4" id="KW-1185">Reference proteome</keyword>
<accession>A0A1I4ME35</accession>
<keyword evidence="1" id="KW-0472">Membrane</keyword>
<evidence type="ECO:0000313" key="3">
    <source>
        <dbReference type="EMBL" id="SFM01313.1"/>
    </source>
</evidence>